<dbReference type="Gene3D" id="1.20.58.530">
    <property type="match status" value="1"/>
</dbReference>
<evidence type="ECO:0000256" key="5">
    <source>
        <dbReference type="ARBA" id="ARBA00023203"/>
    </source>
</evidence>
<sequence length="1447" mass="162104">MASASTSFQVDAKVFARSPTKSWLPAVVTAKSDKGLYSVVDEDREELQKLSGDDLTPCRDDLLNEGVDPVVHDLLFLTVLHDATLLRCLKVRYMKNIVYTNIGAIVVALNPFNFNIPWYLDAEMDKYLQEGDVIRHNLPHSWAIAHNTYYEMINDKKNQTILVSGESGAGKTEACKMVLKYLGKVSMQRASPEQLQAAETIRQKILIASPILEGFGNAKTVRNHNSSRFGKFINVKFHDLGYLAGAYTTNYLLEKSRIITAAKNERVYHSFYQLTKGRDAGKYAVKKPQDYRSTFAGKCLVREDSDDSVDYDEVCEAFKLVGFDATTVEEIWRSVAGCLLSQNIELAAIDADNTCIQPASRPFLQQTADAWAVSAETLEKEILSTTNIVRGETFVVKMRLAQATDMRDALCKHVYERLFQALVNKINDATDCEGSYEGSTISVLDIFGFEDFDTGNSFEQLCINLANESLQNHYNNYIFKKDMEECRGEGINVDDVRAPDNSECLKLIVDNQNGVLAFLDEECRLGTGTDDGFLQKIIQNCSVNAHFSFKPLQPGTFIVKHYAGSVTYTVKGFLEKNRDSLKDDMKNLMRASKLAFTASLLPDPTGEPGSPAGAKGKPKTAGGLFKLQVTEMMNLINSTNPHWIRCVKPHPAKKPLMFDGVQVMNQLNSSGVLGTVKIRKAGFPVRLAFANFLGRYKTLIGRCSATDSFPEIQRHVEKAARAAGQTPKEVQCGKTRVFMKSEAFYELEKAKDEAGMKHRLLLQTAARGIVSEIVSRSKRWSIASETIQSEFREYLKRTAKIREERRIAREKLLAAQAQDRGHFESLSLQHIKSIDDEEDEERRKLIKRFHAEKYWLEDKLVKDVAARSQMNSVENTRRTDIFNEFMNILNSQMSRRTLLHVIALPEVESFKRNRILTDELREFNILTQLFNQAGSAMFRVEVERNERRMRRLMLRLEEVQRMEFRQRFLFFKDFVESLHRSARDHVRVLRVVKERAIAVARRAAMRTSIRDKKHQAELFTTRNDHDQSKLWKELSHLSVGTMMIRSQEYVRAGDHVDRYNGFLGKSAWTGASGVPDIDQVLCGATFDRQHLNSGGKKNDTIAPGGAASCSNAAIGGSSIDATTFLSPPRSGAQRSVASAASPYDQLSRSSRKNTSGVNLSVLSSPSPQRGGGAAPSTPGHGNGGGITSPTSAIKTTHVFETFRDPMDEMSFLRMRHIVAKELRDLHSLSKYNGIYTNETVITTKKKLFLAQEELQRISSDFSETLVVVLRKLNTFCVKKSIPEQDVTGVWHPFAVVSKDLVAEFPPCSDWRRLLAEQRRLHYAVENYKEELVKVIHGCVQRGAKLGAAAELDAETASVDAVHKLYSNLKGYFKTCSRCLYPMATKSTLVNMRLLWPKVEDTVFTERCRECMAGVSLAELGLGGGNSGGGASAAVGSTTPSPSRFYSP</sequence>
<dbReference type="GO" id="GO:0005524">
    <property type="term" value="F:ATP binding"/>
    <property type="evidence" value="ECO:0007669"/>
    <property type="project" value="UniProtKB-UniRule"/>
</dbReference>
<dbReference type="PANTHER" id="PTHR13140:SF706">
    <property type="entry name" value="DILUTE CLASS UNCONVENTIONAL MYOSIN, ISOFORM C"/>
    <property type="match status" value="1"/>
</dbReference>
<keyword evidence="10" id="KW-1185">Reference proteome</keyword>
<feature type="region of interest" description="Disordered" evidence="7">
    <location>
        <begin position="1125"/>
        <end position="1190"/>
    </location>
</feature>
<feature type="domain" description="Myosin motor" evidence="8">
    <location>
        <begin position="69"/>
        <end position="752"/>
    </location>
</feature>
<keyword evidence="1 6" id="KW-0547">Nucleotide-binding</keyword>
<evidence type="ECO:0000256" key="4">
    <source>
        <dbReference type="ARBA" id="ARBA00023175"/>
    </source>
</evidence>
<name>A0A0S4JAC9_BODSA</name>
<dbReference type="Gene3D" id="1.20.5.4820">
    <property type="match status" value="1"/>
</dbReference>
<evidence type="ECO:0000313" key="9">
    <source>
        <dbReference type="EMBL" id="CUG87167.1"/>
    </source>
</evidence>
<gene>
    <name evidence="9" type="ORF">BSAL_08970</name>
</gene>
<dbReference type="Gene3D" id="1.10.10.820">
    <property type="match status" value="1"/>
</dbReference>
<dbReference type="InterPro" id="IPR027417">
    <property type="entry name" value="P-loop_NTPase"/>
</dbReference>
<dbReference type="PANTHER" id="PTHR13140">
    <property type="entry name" value="MYOSIN"/>
    <property type="match status" value="1"/>
</dbReference>
<dbReference type="GO" id="GO:0005737">
    <property type="term" value="C:cytoplasm"/>
    <property type="evidence" value="ECO:0007669"/>
    <property type="project" value="TreeGrafter"/>
</dbReference>
<dbReference type="EMBL" id="CYKH01001454">
    <property type="protein sequence ID" value="CUG87167.1"/>
    <property type="molecule type" value="Genomic_DNA"/>
</dbReference>
<dbReference type="Gene3D" id="1.20.120.720">
    <property type="entry name" value="Myosin VI head, motor domain, U50 subdomain"/>
    <property type="match status" value="1"/>
</dbReference>
<dbReference type="CDD" id="cd00124">
    <property type="entry name" value="MYSc"/>
    <property type="match status" value="1"/>
</dbReference>
<dbReference type="GO" id="GO:0007015">
    <property type="term" value="P:actin filament organization"/>
    <property type="evidence" value="ECO:0007669"/>
    <property type="project" value="TreeGrafter"/>
</dbReference>
<dbReference type="VEuPathDB" id="TriTrypDB:BSAL_08970"/>
<evidence type="ECO:0000256" key="2">
    <source>
        <dbReference type="ARBA" id="ARBA00022840"/>
    </source>
</evidence>
<keyword evidence="4 6" id="KW-0505">Motor protein</keyword>
<evidence type="ECO:0000256" key="3">
    <source>
        <dbReference type="ARBA" id="ARBA00023123"/>
    </source>
</evidence>
<organism evidence="9 10">
    <name type="scientific">Bodo saltans</name>
    <name type="common">Flagellated protozoan</name>
    <dbReference type="NCBI Taxonomy" id="75058"/>
    <lineage>
        <taxon>Eukaryota</taxon>
        <taxon>Discoba</taxon>
        <taxon>Euglenozoa</taxon>
        <taxon>Kinetoplastea</taxon>
        <taxon>Metakinetoplastina</taxon>
        <taxon>Eubodonida</taxon>
        <taxon>Bodonidae</taxon>
        <taxon>Bodo</taxon>
    </lineage>
</organism>
<protein>
    <submittedName>
        <fullName evidence="9">Myosin heavy chain mya2-related protein, putative</fullName>
    </submittedName>
</protein>
<feature type="region of interest" description="Actin-binding" evidence="6">
    <location>
        <begin position="629"/>
        <end position="651"/>
    </location>
</feature>
<dbReference type="InterPro" id="IPR001609">
    <property type="entry name" value="Myosin_head_motor_dom-like"/>
</dbReference>
<dbReference type="Gene3D" id="3.40.850.10">
    <property type="entry name" value="Kinesin motor domain"/>
    <property type="match status" value="1"/>
</dbReference>
<evidence type="ECO:0000259" key="8">
    <source>
        <dbReference type="PROSITE" id="PS51456"/>
    </source>
</evidence>
<keyword evidence="3 6" id="KW-0518">Myosin</keyword>
<dbReference type="GO" id="GO:0000146">
    <property type="term" value="F:microfilament motor activity"/>
    <property type="evidence" value="ECO:0007669"/>
    <property type="project" value="TreeGrafter"/>
</dbReference>
<proteinExistence type="inferred from homology"/>
<dbReference type="InterPro" id="IPR036961">
    <property type="entry name" value="Kinesin_motor_dom_sf"/>
</dbReference>
<evidence type="ECO:0000256" key="7">
    <source>
        <dbReference type="SAM" id="MobiDB-lite"/>
    </source>
</evidence>
<dbReference type="Proteomes" id="UP000051952">
    <property type="component" value="Unassembled WGS sequence"/>
</dbReference>
<dbReference type="GO" id="GO:0016020">
    <property type="term" value="C:membrane"/>
    <property type="evidence" value="ECO:0007669"/>
    <property type="project" value="TreeGrafter"/>
</dbReference>
<reference evidence="10" key="1">
    <citation type="submission" date="2015-09" db="EMBL/GenBank/DDBJ databases">
        <authorList>
            <consortium name="Pathogen Informatics"/>
        </authorList>
    </citation>
    <scope>NUCLEOTIDE SEQUENCE [LARGE SCALE GENOMIC DNA]</scope>
    <source>
        <strain evidence="10">Lake Konstanz</strain>
    </source>
</reference>
<evidence type="ECO:0000313" key="10">
    <source>
        <dbReference type="Proteomes" id="UP000051952"/>
    </source>
</evidence>
<feature type="compositionally biased region" description="Polar residues" evidence="7">
    <location>
        <begin position="1132"/>
        <end position="1167"/>
    </location>
</feature>
<dbReference type="GO" id="GO:0016459">
    <property type="term" value="C:myosin complex"/>
    <property type="evidence" value="ECO:0007669"/>
    <property type="project" value="UniProtKB-KW"/>
</dbReference>
<dbReference type="SMART" id="SM00242">
    <property type="entry name" value="MYSc"/>
    <property type="match status" value="1"/>
</dbReference>
<keyword evidence="2 6" id="KW-0067">ATP-binding</keyword>
<evidence type="ECO:0000256" key="6">
    <source>
        <dbReference type="PROSITE-ProRule" id="PRU00782"/>
    </source>
</evidence>
<dbReference type="PROSITE" id="PS51456">
    <property type="entry name" value="MYOSIN_MOTOR"/>
    <property type="match status" value="1"/>
</dbReference>
<keyword evidence="5 6" id="KW-0009">Actin-binding</keyword>
<dbReference type="Pfam" id="PF00063">
    <property type="entry name" value="Myosin_head"/>
    <property type="match status" value="1"/>
</dbReference>
<evidence type="ECO:0000256" key="1">
    <source>
        <dbReference type="ARBA" id="ARBA00022741"/>
    </source>
</evidence>
<dbReference type="Gene3D" id="2.30.30.140">
    <property type="match status" value="1"/>
</dbReference>
<dbReference type="SUPFAM" id="SSF52540">
    <property type="entry name" value="P-loop containing nucleoside triphosphate hydrolases"/>
    <property type="match status" value="1"/>
</dbReference>
<dbReference type="GO" id="GO:0051015">
    <property type="term" value="F:actin filament binding"/>
    <property type="evidence" value="ECO:0007669"/>
    <property type="project" value="TreeGrafter"/>
</dbReference>
<dbReference type="PRINTS" id="PR00193">
    <property type="entry name" value="MYOSINHEAVY"/>
</dbReference>
<feature type="binding site" evidence="6">
    <location>
        <begin position="165"/>
        <end position="172"/>
    </location>
    <ligand>
        <name>ATP</name>
        <dbReference type="ChEBI" id="CHEBI:30616"/>
    </ligand>
</feature>
<comment type="similarity">
    <text evidence="6">Belongs to the TRAFAC class myosin-kinesin ATPase superfamily. Myosin family.</text>
</comment>
<accession>A0A0S4JAC9</accession>